<keyword evidence="3" id="KW-0862">Zinc</keyword>
<evidence type="ECO:0000256" key="5">
    <source>
        <dbReference type="ARBA" id="ARBA00023125"/>
    </source>
</evidence>
<dbReference type="InterPro" id="IPR000679">
    <property type="entry name" value="Znf_GATA"/>
</dbReference>
<dbReference type="SMART" id="SM00401">
    <property type="entry name" value="ZnF_GATA"/>
    <property type="match status" value="1"/>
</dbReference>
<dbReference type="AlphaFoldDB" id="A0AAN9LC81"/>
<name>A0AAN9LC81_PHACN</name>
<protein>
    <recommendedName>
        <fullName evidence="11">GATA-type domain-containing protein</fullName>
    </recommendedName>
</protein>
<keyword evidence="6" id="KW-0804">Transcription</keyword>
<feature type="region of interest" description="Disordered" evidence="10">
    <location>
        <begin position="157"/>
        <end position="198"/>
    </location>
</feature>
<keyword evidence="13" id="KW-1185">Reference proteome</keyword>
<keyword evidence="2 9" id="KW-0863">Zinc-finger</keyword>
<evidence type="ECO:0000313" key="12">
    <source>
        <dbReference type="EMBL" id="KAK7331614.1"/>
    </source>
</evidence>
<keyword evidence="4" id="KW-0805">Transcription regulation</keyword>
<dbReference type="CDD" id="cd00202">
    <property type="entry name" value="ZnF_GATA"/>
    <property type="match status" value="1"/>
</dbReference>
<dbReference type="Pfam" id="PF00320">
    <property type="entry name" value="GATA"/>
    <property type="match status" value="1"/>
</dbReference>
<keyword evidence="1" id="KW-0479">Metal-binding</keyword>
<dbReference type="GO" id="GO:0008270">
    <property type="term" value="F:zinc ion binding"/>
    <property type="evidence" value="ECO:0007669"/>
    <property type="project" value="UniProtKB-KW"/>
</dbReference>
<dbReference type="GO" id="GO:0043565">
    <property type="term" value="F:sequence-specific DNA binding"/>
    <property type="evidence" value="ECO:0007669"/>
    <property type="project" value="InterPro"/>
</dbReference>
<dbReference type="Proteomes" id="UP001374584">
    <property type="component" value="Unassembled WGS sequence"/>
</dbReference>
<feature type="domain" description="GATA-type" evidence="11">
    <location>
        <begin position="112"/>
        <end position="149"/>
    </location>
</feature>
<evidence type="ECO:0000256" key="9">
    <source>
        <dbReference type="PROSITE-ProRule" id="PRU00094"/>
    </source>
</evidence>
<comment type="similarity">
    <text evidence="7">Belongs to the type IV zinc-finger family. Class B subfamily.</text>
</comment>
<comment type="caution">
    <text evidence="12">The sequence shown here is derived from an EMBL/GenBank/DDBJ whole genome shotgun (WGS) entry which is preliminary data.</text>
</comment>
<dbReference type="PANTHER" id="PTHR47172">
    <property type="entry name" value="OS01G0976800 PROTEIN"/>
    <property type="match status" value="1"/>
</dbReference>
<evidence type="ECO:0000256" key="3">
    <source>
        <dbReference type="ARBA" id="ARBA00022833"/>
    </source>
</evidence>
<dbReference type="GO" id="GO:0006355">
    <property type="term" value="P:regulation of DNA-templated transcription"/>
    <property type="evidence" value="ECO:0007669"/>
    <property type="project" value="InterPro"/>
</dbReference>
<gene>
    <name evidence="12" type="ORF">VNO80_28351</name>
</gene>
<evidence type="ECO:0000256" key="10">
    <source>
        <dbReference type="SAM" id="MobiDB-lite"/>
    </source>
</evidence>
<dbReference type="InterPro" id="IPR013088">
    <property type="entry name" value="Znf_NHR/GATA"/>
</dbReference>
<dbReference type="Gene3D" id="3.30.50.10">
    <property type="entry name" value="Erythroid Transcription Factor GATA-1, subunit A"/>
    <property type="match status" value="1"/>
</dbReference>
<comment type="function">
    <text evidence="8">Transcriptional regulator that specifically binds 5'-GATA-3' or 5'-GAT-3' motifs within gene promoters.</text>
</comment>
<dbReference type="SUPFAM" id="SSF57716">
    <property type="entry name" value="Glucocorticoid receptor-like (DNA-binding domain)"/>
    <property type="match status" value="1"/>
</dbReference>
<reference evidence="12 13" key="1">
    <citation type="submission" date="2024-01" db="EMBL/GenBank/DDBJ databases">
        <title>The genomes of 5 underutilized Papilionoideae crops provide insights into root nodulation and disease resistanc.</title>
        <authorList>
            <person name="Jiang F."/>
        </authorList>
    </citation>
    <scope>NUCLEOTIDE SEQUENCE [LARGE SCALE GENOMIC DNA]</scope>
    <source>
        <strain evidence="12">JINMINGXINNONG_FW02</strain>
        <tissue evidence="12">Leaves</tissue>
    </source>
</reference>
<organism evidence="12 13">
    <name type="scientific">Phaseolus coccineus</name>
    <name type="common">Scarlet runner bean</name>
    <name type="synonym">Phaseolus multiflorus</name>
    <dbReference type="NCBI Taxonomy" id="3886"/>
    <lineage>
        <taxon>Eukaryota</taxon>
        <taxon>Viridiplantae</taxon>
        <taxon>Streptophyta</taxon>
        <taxon>Embryophyta</taxon>
        <taxon>Tracheophyta</taxon>
        <taxon>Spermatophyta</taxon>
        <taxon>Magnoliopsida</taxon>
        <taxon>eudicotyledons</taxon>
        <taxon>Gunneridae</taxon>
        <taxon>Pentapetalae</taxon>
        <taxon>rosids</taxon>
        <taxon>fabids</taxon>
        <taxon>Fabales</taxon>
        <taxon>Fabaceae</taxon>
        <taxon>Papilionoideae</taxon>
        <taxon>50 kb inversion clade</taxon>
        <taxon>NPAAA clade</taxon>
        <taxon>indigoferoid/millettioid clade</taxon>
        <taxon>Phaseoleae</taxon>
        <taxon>Phaseolus</taxon>
    </lineage>
</organism>
<dbReference type="PANTHER" id="PTHR47172:SF24">
    <property type="entry name" value="GATA ZINC FINGER DOMAIN-CONTAINING PROTEIN 14-RELATED"/>
    <property type="match status" value="1"/>
</dbReference>
<proteinExistence type="inferred from homology"/>
<accession>A0AAN9LC81</accession>
<evidence type="ECO:0000256" key="2">
    <source>
        <dbReference type="ARBA" id="ARBA00022771"/>
    </source>
</evidence>
<evidence type="ECO:0000256" key="6">
    <source>
        <dbReference type="ARBA" id="ARBA00023163"/>
    </source>
</evidence>
<dbReference type="PROSITE" id="PS50114">
    <property type="entry name" value="GATA_ZN_FINGER_2"/>
    <property type="match status" value="1"/>
</dbReference>
<evidence type="ECO:0000256" key="7">
    <source>
        <dbReference type="ARBA" id="ARBA00024019"/>
    </source>
</evidence>
<evidence type="ECO:0000259" key="11">
    <source>
        <dbReference type="PROSITE" id="PS50114"/>
    </source>
</evidence>
<evidence type="ECO:0000313" key="13">
    <source>
        <dbReference type="Proteomes" id="UP001374584"/>
    </source>
</evidence>
<evidence type="ECO:0000256" key="4">
    <source>
        <dbReference type="ARBA" id="ARBA00023015"/>
    </source>
</evidence>
<evidence type="ECO:0000256" key="1">
    <source>
        <dbReference type="ARBA" id="ARBA00022723"/>
    </source>
</evidence>
<feature type="compositionally biased region" description="Polar residues" evidence="10">
    <location>
        <begin position="157"/>
        <end position="170"/>
    </location>
</feature>
<evidence type="ECO:0000256" key="8">
    <source>
        <dbReference type="ARBA" id="ARBA00037539"/>
    </source>
</evidence>
<dbReference type="EMBL" id="JAYMYR010000011">
    <property type="protein sequence ID" value="KAK7331614.1"/>
    <property type="molecule type" value="Genomic_DNA"/>
</dbReference>
<keyword evidence="5" id="KW-0238">DNA-binding</keyword>
<sequence>MEVGTNSKVYHGFDLNIPYVKKDFDVNPQNDSSSLIIISTHHASPHNTRNIEENEVQHAAEVETSNGASSGAEGVISEVQPRYIASVFATPSRGRRRCHHHHHHGGDAKQISDQGRFCTNFMCRTRRTPMWRKGPLGPKTLCNACGLQYIKTVKSRGNTVSGAGGASSTVHGDDDDDDGGGGAFHGPVPPETVEGENL</sequence>